<accession>A0A6L7GFL8</accession>
<name>A0A6L7GFL8_9SPHN</name>
<comment type="caution">
    <text evidence="1">The sequence shown here is derived from an EMBL/GenBank/DDBJ whole genome shotgun (WGS) entry which is preliminary data.</text>
</comment>
<proteinExistence type="predicted"/>
<dbReference type="Proteomes" id="UP000473531">
    <property type="component" value="Unassembled WGS sequence"/>
</dbReference>
<evidence type="ECO:0000313" key="2">
    <source>
        <dbReference type="Proteomes" id="UP000473531"/>
    </source>
</evidence>
<dbReference type="InterPro" id="IPR046766">
    <property type="entry name" value="Bact_hydrolase"/>
</dbReference>
<dbReference type="Pfam" id="PF20603">
    <property type="entry name" value="Bact_hydrolase"/>
    <property type="match status" value="1"/>
</dbReference>
<dbReference type="EMBL" id="WTYU01000002">
    <property type="protein sequence ID" value="MXP14862.1"/>
    <property type="molecule type" value="Genomic_DNA"/>
</dbReference>
<dbReference type="AlphaFoldDB" id="A0A6L7GFL8"/>
<gene>
    <name evidence="1" type="ORF">GRI44_08905</name>
</gene>
<protein>
    <submittedName>
        <fullName evidence="1">Uncharacterized protein</fullName>
    </submittedName>
</protein>
<dbReference type="RefSeq" id="WP_160601471.1">
    <property type="nucleotide sequence ID" value="NZ_WTYU01000002.1"/>
</dbReference>
<sequence>METNSTPAIDPADNPTGCCPRFNPEGWDEQLLHFDNKLFVRATTRSENHVPLDMTEVFGRVYDGMAEDGALDEKHPLVLSRDLSADQTEHLFAATGPVKGEEMVRLSGDFRTRVFDAPYEEAPARLADFAKELEAQGAAADESYVFYTTCPQCAESFGHNYMVAVDRVHAA</sequence>
<organism evidence="1 2">
    <name type="scientific">Allopontixanthobacter confluentis</name>
    <dbReference type="NCBI Taxonomy" id="1849021"/>
    <lineage>
        <taxon>Bacteria</taxon>
        <taxon>Pseudomonadati</taxon>
        <taxon>Pseudomonadota</taxon>
        <taxon>Alphaproteobacteria</taxon>
        <taxon>Sphingomonadales</taxon>
        <taxon>Erythrobacteraceae</taxon>
        <taxon>Allopontixanthobacter</taxon>
    </lineage>
</organism>
<keyword evidence="2" id="KW-1185">Reference proteome</keyword>
<dbReference type="OrthoDB" id="1092674at2"/>
<reference evidence="1 2" key="1">
    <citation type="submission" date="2019-12" db="EMBL/GenBank/DDBJ databases">
        <title>Genomic-based taxomic classification of the family Erythrobacteraceae.</title>
        <authorList>
            <person name="Xu L."/>
        </authorList>
    </citation>
    <scope>NUCLEOTIDE SEQUENCE [LARGE SCALE GENOMIC DNA]</scope>
    <source>
        <strain evidence="1 2">KCTC 52259</strain>
    </source>
</reference>
<evidence type="ECO:0000313" key="1">
    <source>
        <dbReference type="EMBL" id="MXP14862.1"/>
    </source>
</evidence>